<accession>A0AAF0D243</accession>
<reference evidence="1" key="1">
    <citation type="journal article" date="2017" name="Nature">
        <title>Asgard archaea illuminate the origin of eukaryotic cellular complexity.</title>
        <authorList>
            <person name="Zaremba-Niedzwiedzka K."/>
            <person name="Caceres E.F."/>
            <person name="Saw J.H."/>
            <person name="Backstrom D."/>
            <person name="Juzokaite L."/>
            <person name="Vancaester E."/>
            <person name="Seitz K.W."/>
            <person name="Anantharaman K."/>
            <person name="Starnawski P."/>
            <person name="Kjeldsen K.U."/>
            <person name="Scott M.B."/>
            <person name="Nunoura T."/>
            <person name="Banfield J.F."/>
            <person name="Schramm A."/>
            <person name="Baker B.J."/>
            <person name="Spang A."/>
            <person name="Ettema T.J.G."/>
        </authorList>
    </citation>
    <scope>NUCLEOTIDE SEQUENCE</scope>
    <source>
        <strain evidence="1">LCB_4</strain>
    </source>
</reference>
<gene>
    <name evidence="1" type="ORF">OdinLCB4_006970</name>
</gene>
<proteinExistence type="predicted"/>
<dbReference type="Proteomes" id="UP000186851">
    <property type="component" value="Chromosome"/>
</dbReference>
<name>A0AAF0D243_ODILC</name>
<sequence length="132" mass="14970">MPQGILLIGWSVEHGPVIEAKYPEWLPDLSRESITIYNAHSLGHRKGGTLFLNTPSIKVVSYFTGLQTNKVISVILDRSERPDPYIEALEGLINEYLKNGVDFKYELLPKIYKKLEKIGKAQTAVDKIIKLF</sequence>
<evidence type="ECO:0000313" key="1">
    <source>
        <dbReference type="EMBL" id="WEU40203.1"/>
    </source>
</evidence>
<dbReference type="KEGG" id="oyw:OdinLCB4_006970"/>
<organism evidence="1 2">
    <name type="scientific">Odinarchaeota yellowstonii (strain LCB_4)</name>
    <dbReference type="NCBI Taxonomy" id="1841599"/>
    <lineage>
        <taxon>Archaea</taxon>
        <taxon>Promethearchaeati</taxon>
        <taxon>Candidatus Odinarchaeota</taxon>
        <taxon>Candidatus Odinarchaeia</taxon>
        <taxon>Candidatus Odinarchaeales</taxon>
        <taxon>Candidatus Odinarchaeaceae</taxon>
        <taxon>Candidatus Odinarchaeum</taxon>
    </lineage>
</organism>
<dbReference type="EMBL" id="CP091871">
    <property type="protein sequence ID" value="WEU40203.1"/>
    <property type="molecule type" value="Genomic_DNA"/>
</dbReference>
<evidence type="ECO:0000313" key="2">
    <source>
        <dbReference type="Proteomes" id="UP000186851"/>
    </source>
</evidence>
<protein>
    <submittedName>
        <fullName evidence="1">Uncharacterized protein</fullName>
    </submittedName>
</protein>
<reference evidence="1" key="2">
    <citation type="journal article" date="2022" name="Nat. Microbiol.">
        <title>A closed Candidatus Odinarchaeum chromosome exposes Asgard archaeal viruses.</title>
        <authorList>
            <person name="Tamarit D."/>
            <person name="Caceres E.F."/>
            <person name="Krupovic M."/>
            <person name="Nijland R."/>
            <person name="Eme L."/>
            <person name="Robinson N.P."/>
            <person name="Ettema T.J.G."/>
        </authorList>
    </citation>
    <scope>NUCLEOTIDE SEQUENCE</scope>
    <source>
        <strain evidence="1">LCB_4</strain>
    </source>
</reference>
<dbReference type="AlphaFoldDB" id="A0AAF0D243"/>